<comment type="similarity">
    <text evidence="1 7">Belongs to the thioredoxin family.</text>
</comment>
<dbReference type="GO" id="GO:0015035">
    <property type="term" value="F:protein-disulfide reductase activity"/>
    <property type="evidence" value="ECO:0007669"/>
    <property type="project" value="UniProtKB-UniRule"/>
</dbReference>
<dbReference type="PIRSF" id="PIRSF000077">
    <property type="entry name" value="Thioredoxin"/>
    <property type="match status" value="1"/>
</dbReference>
<dbReference type="Pfam" id="PF00085">
    <property type="entry name" value="Thioredoxin"/>
    <property type="match status" value="1"/>
</dbReference>
<dbReference type="InterPro" id="IPR017937">
    <property type="entry name" value="Thioredoxin_CS"/>
</dbReference>
<accession>A0A518CUN6</accession>
<keyword evidence="4 9" id="KW-1015">Disulfide bond</keyword>
<evidence type="ECO:0000256" key="7">
    <source>
        <dbReference type="PIRNR" id="PIRNR000077"/>
    </source>
</evidence>
<organism evidence="11 12">
    <name type="scientific">Rohdeia mirabilis</name>
    <dbReference type="NCBI Taxonomy" id="2528008"/>
    <lineage>
        <taxon>Bacteria</taxon>
        <taxon>Pseudomonadati</taxon>
        <taxon>Planctomycetota</taxon>
        <taxon>Planctomycetia</taxon>
        <taxon>Planctomycetia incertae sedis</taxon>
        <taxon>Rohdeia</taxon>
    </lineage>
</organism>
<evidence type="ECO:0000256" key="3">
    <source>
        <dbReference type="ARBA" id="ARBA00022982"/>
    </source>
</evidence>
<evidence type="ECO:0000256" key="4">
    <source>
        <dbReference type="ARBA" id="ARBA00023157"/>
    </source>
</evidence>
<dbReference type="PROSITE" id="PS00194">
    <property type="entry name" value="THIOREDOXIN_1"/>
    <property type="match status" value="1"/>
</dbReference>
<keyword evidence="5 9" id="KW-0676">Redox-active center</keyword>
<evidence type="ECO:0000256" key="2">
    <source>
        <dbReference type="ARBA" id="ARBA00022448"/>
    </source>
</evidence>
<evidence type="ECO:0000313" key="12">
    <source>
        <dbReference type="Proteomes" id="UP000319342"/>
    </source>
</evidence>
<feature type="disulfide bond" description="Redox-active" evidence="9">
    <location>
        <begin position="32"/>
        <end position="35"/>
    </location>
</feature>
<dbReference type="NCBIfam" id="TIGR01068">
    <property type="entry name" value="thioredoxin"/>
    <property type="match status" value="1"/>
</dbReference>
<dbReference type="PROSITE" id="PS51352">
    <property type="entry name" value="THIOREDOXIN_2"/>
    <property type="match status" value="1"/>
</dbReference>
<gene>
    <name evidence="11" type="primary">trxA_1</name>
    <name evidence="11" type="ORF">Pla163_00300</name>
</gene>
<evidence type="ECO:0000259" key="10">
    <source>
        <dbReference type="PROSITE" id="PS51352"/>
    </source>
</evidence>
<dbReference type="InterPro" id="IPR005746">
    <property type="entry name" value="Thioredoxin"/>
</dbReference>
<name>A0A518CUN6_9BACT</name>
<evidence type="ECO:0000256" key="1">
    <source>
        <dbReference type="ARBA" id="ARBA00008987"/>
    </source>
</evidence>
<proteinExistence type="inferred from homology"/>
<sequence>MSTAADVTDAQWEGTVLQSTEPVFVDFWAEWCAPCRAMSPAVDRLAEEFGAKLKVVKINTSDNPEVPARYGITAIPTFLVIKGGEVVKQLVGSQSYAQLKAEVDAFVD</sequence>
<protein>
    <recommendedName>
        <fullName evidence="6 7">Thioredoxin</fullName>
    </recommendedName>
</protein>
<evidence type="ECO:0000256" key="6">
    <source>
        <dbReference type="NCBIfam" id="TIGR01068"/>
    </source>
</evidence>
<dbReference type="FunFam" id="3.40.30.10:FF:000001">
    <property type="entry name" value="Thioredoxin"/>
    <property type="match status" value="1"/>
</dbReference>
<keyword evidence="3" id="KW-0249">Electron transport</keyword>
<reference evidence="11 12" key="1">
    <citation type="submission" date="2019-02" db="EMBL/GenBank/DDBJ databases">
        <title>Deep-cultivation of Planctomycetes and their phenomic and genomic characterization uncovers novel biology.</title>
        <authorList>
            <person name="Wiegand S."/>
            <person name="Jogler M."/>
            <person name="Boedeker C."/>
            <person name="Pinto D."/>
            <person name="Vollmers J."/>
            <person name="Rivas-Marin E."/>
            <person name="Kohn T."/>
            <person name="Peeters S.H."/>
            <person name="Heuer A."/>
            <person name="Rast P."/>
            <person name="Oberbeckmann S."/>
            <person name="Bunk B."/>
            <person name="Jeske O."/>
            <person name="Meyerdierks A."/>
            <person name="Storesund J.E."/>
            <person name="Kallscheuer N."/>
            <person name="Luecker S."/>
            <person name="Lage O.M."/>
            <person name="Pohl T."/>
            <person name="Merkel B.J."/>
            <person name="Hornburger P."/>
            <person name="Mueller R.-W."/>
            <person name="Bruemmer F."/>
            <person name="Labrenz M."/>
            <person name="Spormann A.M."/>
            <person name="Op den Camp H."/>
            <person name="Overmann J."/>
            <person name="Amann R."/>
            <person name="Jetten M.S.M."/>
            <person name="Mascher T."/>
            <person name="Medema M.H."/>
            <person name="Devos D.P."/>
            <person name="Kaster A.-K."/>
            <person name="Ovreas L."/>
            <person name="Rohde M."/>
            <person name="Galperin M.Y."/>
            <person name="Jogler C."/>
        </authorList>
    </citation>
    <scope>NUCLEOTIDE SEQUENCE [LARGE SCALE GENOMIC DNA]</scope>
    <source>
        <strain evidence="11 12">Pla163</strain>
    </source>
</reference>
<dbReference type="OrthoDB" id="9790390at2"/>
<feature type="active site" description="Nucleophile" evidence="8">
    <location>
        <position position="32"/>
    </location>
</feature>
<evidence type="ECO:0000313" key="11">
    <source>
        <dbReference type="EMBL" id="QDU82935.1"/>
    </source>
</evidence>
<dbReference type="InterPro" id="IPR013766">
    <property type="entry name" value="Thioredoxin_domain"/>
</dbReference>
<keyword evidence="2" id="KW-0813">Transport</keyword>
<dbReference type="Gene3D" id="3.40.30.10">
    <property type="entry name" value="Glutaredoxin"/>
    <property type="match status" value="1"/>
</dbReference>
<feature type="active site" description="Nucleophile" evidence="8">
    <location>
        <position position="35"/>
    </location>
</feature>
<evidence type="ECO:0000256" key="9">
    <source>
        <dbReference type="PIRSR" id="PIRSR000077-4"/>
    </source>
</evidence>
<dbReference type="PRINTS" id="PR00421">
    <property type="entry name" value="THIOREDOXIN"/>
</dbReference>
<dbReference type="Proteomes" id="UP000319342">
    <property type="component" value="Chromosome"/>
</dbReference>
<dbReference type="PANTHER" id="PTHR45663">
    <property type="entry name" value="GEO12009P1"/>
    <property type="match status" value="1"/>
</dbReference>
<evidence type="ECO:0000256" key="8">
    <source>
        <dbReference type="PIRSR" id="PIRSR000077-1"/>
    </source>
</evidence>
<feature type="domain" description="Thioredoxin" evidence="10">
    <location>
        <begin position="1"/>
        <end position="108"/>
    </location>
</feature>
<dbReference type="SUPFAM" id="SSF52833">
    <property type="entry name" value="Thioredoxin-like"/>
    <property type="match status" value="1"/>
</dbReference>
<feature type="site" description="Contributes to redox potential value" evidence="8">
    <location>
        <position position="34"/>
    </location>
</feature>
<dbReference type="CDD" id="cd02947">
    <property type="entry name" value="TRX_family"/>
    <property type="match status" value="1"/>
</dbReference>
<dbReference type="InterPro" id="IPR036249">
    <property type="entry name" value="Thioredoxin-like_sf"/>
</dbReference>
<dbReference type="GO" id="GO:0045454">
    <property type="term" value="P:cell redox homeostasis"/>
    <property type="evidence" value="ECO:0007669"/>
    <property type="project" value="TreeGrafter"/>
</dbReference>
<keyword evidence="12" id="KW-1185">Reference proteome</keyword>
<feature type="site" description="Contributes to redox potential value" evidence="8">
    <location>
        <position position="33"/>
    </location>
</feature>
<feature type="site" description="Deprotonates C-terminal active site Cys" evidence="8">
    <location>
        <position position="26"/>
    </location>
</feature>
<dbReference type="EMBL" id="CP036290">
    <property type="protein sequence ID" value="QDU82935.1"/>
    <property type="molecule type" value="Genomic_DNA"/>
</dbReference>
<evidence type="ECO:0000256" key="5">
    <source>
        <dbReference type="ARBA" id="ARBA00023284"/>
    </source>
</evidence>
<dbReference type="AlphaFoldDB" id="A0A518CUN6"/>
<dbReference type="RefSeq" id="WP_145181722.1">
    <property type="nucleotide sequence ID" value="NZ_CP036290.1"/>
</dbReference>
<dbReference type="GO" id="GO:0005829">
    <property type="term" value="C:cytosol"/>
    <property type="evidence" value="ECO:0007669"/>
    <property type="project" value="TreeGrafter"/>
</dbReference>
<dbReference type="PANTHER" id="PTHR45663:SF11">
    <property type="entry name" value="GEO12009P1"/>
    <property type="match status" value="1"/>
</dbReference>